<sequence length="348" mass="37228">MKRIAGYFLAGVLAAALTACGGGDTAGGGTPEGPASPVESRGLFLLERTEGEALDDLTARETYLIHVYDLIPDAAKNVEMGGFESSYEMTLNGVNSYEPLYAPVSYTVDGMNTPGSAQYFMLASGYAAPPELGTVLAGGEPIRAMSIYKINTHDIQDDTTATFTVTGCDVYDCELQFQREDIVSIQRFDDVFQVEDAPEDRQIAAGYFQRVKTICNNTATGTLFDRLGSNGLTSYQNGLTLIDGWARYGVFSATGLDGFTEELAGEEGPSDLPRFDREAVKRVYPDLPVDAFEDALASWLTNGQTALDALNAGQDSGEAGDLADAALAEMQTYGPQITAFYTAKLSGQ</sequence>
<comment type="caution">
    <text evidence="2">The sequence shown here is derived from an EMBL/GenBank/DDBJ whole genome shotgun (WGS) entry which is preliminary data.</text>
</comment>
<evidence type="ECO:0000313" key="2">
    <source>
        <dbReference type="EMBL" id="HJB13069.1"/>
    </source>
</evidence>
<dbReference type="Proteomes" id="UP000823824">
    <property type="component" value="Unassembled WGS sequence"/>
</dbReference>
<accession>A0A9D2RR44</accession>
<proteinExistence type="predicted"/>
<gene>
    <name evidence="2" type="ORF">H9787_05095</name>
</gene>
<feature type="chain" id="PRO_5038339725" evidence="1">
    <location>
        <begin position="22"/>
        <end position="348"/>
    </location>
</feature>
<dbReference type="PROSITE" id="PS51257">
    <property type="entry name" value="PROKAR_LIPOPROTEIN"/>
    <property type="match status" value="1"/>
</dbReference>
<evidence type="ECO:0000313" key="3">
    <source>
        <dbReference type="Proteomes" id="UP000823824"/>
    </source>
</evidence>
<evidence type="ECO:0000256" key="1">
    <source>
        <dbReference type="SAM" id="SignalP"/>
    </source>
</evidence>
<protein>
    <submittedName>
        <fullName evidence="2">Uncharacterized protein</fullName>
    </submittedName>
</protein>
<feature type="signal peptide" evidence="1">
    <location>
        <begin position="1"/>
        <end position="21"/>
    </location>
</feature>
<name>A0A9D2RR44_9FIRM</name>
<reference evidence="2" key="1">
    <citation type="journal article" date="2021" name="PeerJ">
        <title>Extensive microbial diversity within the chicken gut microbiome revealed by metagenomics and culture.</title>
        <authorList>
            <person name="Gilroy R."/>
            <person name="Ravi A."/>
            <person name="Getino M."/>
            <person name="Pursley I."/>
            <person name="Horton D.L."/>
            <person name="Alikhan N.F."/>
            <person name="Baker D."/>
            <person name="Gharbi K."/>
            <person name="Hall N."/>
            <person name="Watson M."/>
            <person name="Adriaenssens E.M."/>
            <person name="Foster-Nyarko E."/>
            <person name="Jarju S."/>
            <person name="Secka A."/>
            <person name="Antonio M."/>
            <person name="Oren A."/>
            <person name="Chaudhuri R.R."/>
            <person name="La Ragione R."/>
            <person name="Hildebrand F."/>
            <person name="Pallen M.J."/>
        </authorList>
    </citation>
    <scope>NUCLEOTIDE SEQUENCE</scope>
    <source>
        <strain evidence="2">ChiBcec18-1249</strain>
    </source>
</reference>
<organism evidence="2 3">
    <name type="scientific">Candidatus Oscillibacter excrementigallinarum</name>
    <dbReference type="NCBI Taxonomy" id="2838716"/>
    <lineage>
        <taxon>Bacteria</taxon>
        <taxon>Bacillati</taxon>
        <taxon>Bacillota</taxon>
        <taxon>Clostridia</taxon>
        <taxon>Eubacteriales</taxon>
        <taxon>Oscillospiraceae</taxon>
        <taxon>Oscillibacter</taxon>
    </lineage>
</organism>
<reference evidence="2" key="2">
    <citation type="submission" date="2021-04" db="EMBL/GenBank/DDBJ databases">
        <authorList>
            <person name="Gilroy R."/>
        </authorList>
    </citation>
    <scope>NUCLEOTIDE SEQUENCE</scope>
    <source>
        <strain evidence="2">ChiBcec18-1249</strain>
    </source>
</reference>
<keyword evidence="1" id="KW-0732">Signal</keyword>
<dbReference type="EMBL" id="DWZJ01000041">
    <property type="protein sequence ID" value="HJB13069.1"/>
    <property type="molecule type" value="Genomic_DNA"/>
</dbReference>
<dbReference type="AlphaFoldDB" id="A0A9D2RR44"/>